<dbReference type="Proteomes" id="UP000433483">
    <property type="component" value="Unassembled WGS sequence"/>
</dbReference>
<evidence type="ECO:0000313" key="2">
    <source>
        <dbReference type="EMBL" id="KAE9266615.1"/>
    </source>
</evidence>
<evidence type="ECO:0000313" key="3">
    <source>
        <dbReference type="Proteomes" id="UP000433483"/>
    </source>
</evidence>
<accession>A0A6A4B3W4</accession>
<dbReference type="AlphaFoldDB" id="A0A6A4B3W4"/>
<evidence type="ECO:0000313" key="1">
    <source>
        <dbReference type="EMBL" id="KAE9163149.1"/>
    </source>
</evidence>
<proteinExistence type="predicted"/>
<sequence length="78" mass="8806">MERYRTMNIFSCRSRCSVRSVAVLANMDGCPMVLEITATTGFVSVPLLECGQLLVKRCCPVNRHQPPVCLVLTWCFRP</sequence>
<comment type="caution">
    <text evidence="2">The sequence shown here is derived from an EMBL/GenBank/DDBJ whole genome shotgun (WGS) entry which is preliminary data.</text>
</comment>
<protein>
    <submittedName>
        <fullName evidence="2">Uncharacterized protein</fullName>
    </submittedName>
</protein>
<dbReference type="Proteomes" id="UP000437068">
    <property type="component" value="Unassembled WGS sequence"/>
</dbReference>
<evidence type="ECO:0000313" key="4">
    <source>
        <dbReference type="Proteomes" id="UP000437068"/>
    </source>
</evidence>
<name>A0A6A4B3W4_9STRA</name>
<dbReference type="EMBL" id="QXGE01005787">
    <property type="protein sequence ID" value="KAE9266615.1"/>
    <property type="molecule type" value="Genomic_DNA"/>
</dbReference>
<reference evidence="3 4" key="1">
    <citation type="submission" date="2018-08" db="EMBL/GenBank/DDBJ databases">
        <title>Genomic investigation of the strawberry pathogen Phytophthora fragariae indicates pathogenicity is determined by transcriptional variation in three key races.</title>
        <authorList>
            <person name="Adams T.M."/>
            <person name="Armitage A.D."/>
            <person name="Sobczyk M.K."/>
            <person name="Bates H.J."/>
            <person name="Dunwell J.M."/>
            <person name="Nellist C.F."/>
            <person name="Harrison R.J."/>
        </authorList>
    </citation>
    <scope>NUCLEOTIDE SEQUENCE [LARGE SCALE GENOMIC DNA]</scope>
    <source>
        <strain evidence="2 4">A4</strain>
        <strain evidence="1 3">NOV-27</strain>
    </source>
</reference>
<organism evidence="2 4">
    <name type="scientific">Phytophthora fragariae</name>
    <dbReference type="NCBI Taxonomy" id="53985"/>
    <lineage>
        <taxon>Eukaryota</taxon>
        <taxon>Sar</taxon>
        <taxon>Stramenopiles</taxon>
        <taxon>Oomycota</taxon>
        <taxon>Peronosporomycetes</taxon>
        <taxon>Peronosporales</taxon>
        <taxon>Peronosporaceae</taxon>
        <taxon>Phytophthora</taxon>
    </lineage>
</organism>
<dbReference type="EMBL" id="QXGB01005419">
    <property type="protein sequence ID" value="KAE9163149.1"/>
    <property type="molecule type" value="Genomic_DNA"/>
</dbReference>
<gene>
    <name evidence="2" type="ORF">PF001_g30402</name>
    <name evidence="1" type="ORF">PF005_g30561</name>
</gene>
<keyword evidence="3" id="KW-1185">Reference proteome</keyword>